<sequence>MVLALSVNSQSYIVPQTLKQAHTCVSGPGSAMDEKSKQQGTSGDKVSMYSLLPDAPMDYGIIGKSYFSRLRRKALHRQISLAGALRFLLFGYD</sequence>
<evidence type="ECO:0000313" key="1">
    <source>
        <dbReference type="EMBL" id="SCO76858.1"/>
    </source>
</evidence>
<dbReference type="AlphaFoldDB" id="A0A2H3SK34"/>
<dbReference type="Proteomes" id="UP000219369">
    <property type="component" value="Unassembled WGS sequence"/>
</dbReference>
<proteinExistence type="predicted"/>
<dbReference type="EMBL" id="FMJY01000001">
    <property type="protein sequence ID" value="SCO76858.1"/>
    <property type="molecule type" value="Genomic_DNA"/>
</dbReference>
<evidence type="ECO:0000313" key="2">
    <source>
        <dbReference type="Proteomes" id="UP000219369"/>
    </source>
</evidence>
<reference evidence="2" key="1">
    <citation type="submission" date="2016-09" db="EMBL/GenBank/DDBJ databases">
        <authorList>
            <person name="Guldener U."/>
        </authorList>
    </citation>
    <scope>NUCLEOTIDE SEQUENCE [LARGE SCALE GENOMIC DNA]</scope>
    <source>
        <strain evidence="2">V64-1</strain>
    </source>
</reference>
<gene>
    <name evidence="1" type="ORF">FRV6_01070</name>
</gene>
<protein>
    <submittedName>
        <fullName evidence="1">Uncharacterized protein</fullName>
    </submittedName>
</protein>
<name>A0A2H3SK34_FUSOX</name>
<organism evidence="1 2">
    <name type="scientific">Fusarium oxysporum</name>
    <name type="common">Fusarium vascular wilt</name>
    <dbReference type="NCBI Taxonomy" id="5507"/>
    <lineage>
        <taxon>Eukaryota</taxon>
        <taxon>Fungi</taxon>
        <taxon>Dikarya</taxon>
        <taxon>Ascomycota</taxon>
        <taxon>Pezizomycotina</taxon>
        <taxon>Sordariomycetes</taxon>
        <taxon>Hypocreomycetidae</taxon>
        <taxon>Hypocreales</taxon>
        <taxon>Nectriaceae</taxon>
        <taxon>Fusarium</taxon>
        <taxon>Fusarium oxysporum species complex</taxon>
    </lineage>
</organism>
<accession>A0A2H3SK34</accession>